<feature type="compositionally biased region" description="Polar residues" evidence="10">
    <location>
        <begin position="533"/>
        <end position="542"/>
    </location>
</feature>
<comment type="catalytic activity">
    <reaction evidence="8">
        <text>L-seryl-[protein] + ATP = O-phospho-L-seryl-[protein] + ADP + H(+)</text>
        <dbReference type="Rhea" id="RHEA:17989"/>
        <dbReference type="Rhea" id="RHEA-COMP:9863"/>
        <dbReference type="Rhea" id="RHEA-COMP:11604"/>
        <dbReference type="ChEBI" id="CHEBI:15378"/>
        <dbReference type="ChEBI" id="CHEBI:29999"/>
        <dbReference type="ChEBI" id="CHEBI:30616"/>
        <dbReference type="ChEBI" id="CHEBI:83421"/>
        <dbReference type="ChEBI" id="CHEBI:456216"/>
        <dbReference type="EC" id="2.7.11.1"/>
    </reaction>
</comment>
<dbReference type="InterPro" id="IPR011009">
    <property type="entry name" value="Kinase-like_dom_sf"/>
</dbReference>
<dbReference type="InterPro" id="IPR000719">
    <property type="entry name" value="Prot_kinase_dom"/>
</dbReference>
<name>A0A9P4MUT5_9PLEO</name>
<keyword evidence="6 9" id="KW-0067">ATP-binding</keyword>
<evidence type="ECO:0000256" key="1">
    <source>
        <dbReference type="ARBA" id="ARBA00012513"/>
    </source>
</evidence>
<dbReference type="GO" id="GO:0001558">
    <property type="term" value="P:regulation of cell growth"/>
    <property type="evidence" value="ECO:0007669"/>
    <property type="project" value="UniProtKB-ARBA"/>
</dbReference>
<keyword evidence="4 9" id="KW-0547">Nucleotide-binding</keyword>
<evidence type="ECO:0000313" key="12">
    <source>
        <dbReference type="EMBL" id="KAF2200453.1"/>
    </source>
</evidence>
<dbReference type="CDD" id="cd14008">
    <property type="entry name" value="STKc_LKB1_CaMKK"/>
    <property type="match status" value="1"/>
</dbReference>
<feature type="compositionally biased region" description="Polar residues" evidence="10">
    <location>
        <begin position="1323"/>
        <end position="1334"/>
    </location>
</feature>
<feature type="region of interest" description="Disordered" evidence="10">
    <location>
        <begin position="840"/>
        <end position="878"/>
    </location>
</feature>
<feature type="compositionally biased region" description="Polar residues" evidence="10">
    <location>
        <begin position="1075"/>
        <end position="1087"/>
    </location>
</feature>
<dbReference type="Gene3D" id="1.10.510.10">
    <property type="entry name" value="Transferase(Phosphotransferase) domain 1"/>
    <property type="match status" value="1"/>
</dbReference>
<feature type="region of interest" description="Disordered" evidence="10">
    <location>
        <begin position="419"/>
        <end position="508"/>
    </location>
</feature>
<feature type="compositionally biased region" description="Low complexity" evidence="10">
    <location>
        <begin position="1231"/>
        <end position="1255"/>
    </location>
</feature>
<feature type="compositionally biased region" description="Polar residues" evidence="10">
    <location>
        <begin position="1166"/>
        <end position="1176"/>
    </location>
</feature>
<comment type="catalytic activity">
    <reaction evidence="7">
        <text>L-threonyl-[protein] + ATP = O-phospho-L-threonyl-[protein] + ADP + H(+)</text>
        <dbReference type="Rhea" id="RHEA:46608"/>
        <dbReference type="Rhea" id="RHEA-COMP:11060"/>
        <dbReference type="Rhea" id="RHEA-COMP:11605"/>
        <dbReference type="ChEBI" id="CHEBI:15378"/>
        <dbReference type="ChEBI" id="CHEBI:30013"/>
        <dbReference type="ChEBI" id="CHEBI:30616"/>
        <dbReference type="ChEBI" id="CHEBI:61977"/>
        <dbReference type="ChEBI" id="CHEBI:456216"/>
        <dbReference type="EC" id="2.7.11.1"/>
    </reaction>
</comment>
<dbReference type="GO" id="GO:0004674">
    <property type="term" value="F:protein serine/threonine kinase activity"/>
    <property type="evidence" value="ECO:0007669"/>
    <property type="project" value="UniProtKB-KW"/>
</dbReference>
<dbReference type="SUPFAM" id="SSF56112">
    <property type="entry name" value="Protein kinase-like (PK-like)"/>
    <property type="match status" value="1"/>
</dbReference>
<keyword evidence="3" id="KW-0808">Transferase</keyword>
<feature type="compositionally biased region" description="Low complexity" evidence="10">
    <location>
        <begin position="864"/>
        <end position="874"/>
    </location>
</feature>
<feature type="compositionally biased region" description="Basic and acidic residues" evidence="10">
    <location>
        <begin position="1366"/>
        <end position="1383"/>
    </location>
</feature>
<evidence type="ECO:0000256" key="2">
    <source>
        <dbReference type="ARBA" id="ARBA00022527"/>
    </source>
</evidence>
<keyword evidence="2" id="KW-0723">Serine/threonine-protein kinase</keyword>
<feature type="compositionally biased region" description="Low complexity" evidence="10">
    <location>
        <begin position="180"/>
        <end position="192"/>
    </location>
</feature>
<protein>
    <recommendedName>
        <fullName evidence="1">non-specific serine/threonine protein kinase</fullName>
        <ecNumber evidence="1">2.7.11.1</ecNumber>
    </recommendedName>
</protein>
<keyword evidence="13" id="KW-1185">Reference proteome</keyword>
<dbReference type="GO" id="GO:0005524">
    <property type="term" value="F:ATP binding"/>
    <property type="evidence" value="ECO:0007669"/>
    <property type="project" value="UniProtKB-UniRule"/>
</dbReference>
<feature type="region of interest" description="Disordered" evidence="10">
    <location>
        <begin position="1072"/>
        <end position="1188"/>
    </location>
</feature>
<dbReference type="PANTHER" id="PTHR43895">
    <property type="entry name" value="CALCIUM/CALMODULIN-DEPENDENT PROTEIN KINASE KINASE-RELATED"/>
    <property type="match status" value="1"/>
</dbReference>
<dbReference type="SMART" id="SM00220">
    <property type="entry name" value="S_TKc"/>
    <property type="match status" value="1"/>
</dbReference>
<dbReference type="PROSITE" id="PS00107">
    <property type="entry name" value="PROTEIN_KINASE_ATP"/>
    <property type="match status" value="1"/>
</dbReference>
<keyword evidence="5 12" id="KW-0418">Kinase</keyword>
<feature type="compositionally biased region" description="Polar residues" evidence="10">
    <location>
        <begin position="67"/>
        <end position="86"/>
    </location>
</feature>
<evidence type="ECO:0000256" key="3">
    <source>
        <dbReference type="ARBA" id="ARBA00022679"/>
    </source>
</evidence>
<dbReference type="GO" id="GO:0042149">
    <property type="term" value="P:cellular response to glucose starvation"/>
    <property type="evidence" value="ECO:0007669"/>
    <property type="project" value="UniProtKB-ARBA"/>
</dbReference>
<comment type="caution">
    <text evidence="12">The sequence shown here is derived from an EMBL/GenBank/DDBJ whole genome shotgun (WGS) entry which is preliminary data.</text>
</comment>
<feature type="region of interest" description="Disordered" evidence="10">
    <location>
        <begin position="1"/>
        <end position="154"/>
    </location>
</feature>
<proteinExistence type="predicted"/>
<feature type="compositionally biased region" description="Polar residues" evidence="10">
    <location>
        <begin position="32"/>
        <end position="51"/>
    </location>
</feature>
<organism evidence="12 13">
    <name type="scientific">Delitschia confertaspora ATCC 74209</name>
    <dbReference type="NCBI Taxonomy" id="1513339"/>
    <lineage>
        <taxon>Eukaryota</taxon>
        <taxon>Fungi</taxon>
        <taxon>Dikarya</taxon>
        <taxon>Ascomycota</taxon>
        <taxon>Pezizomycotina</taxon>
        <taxon>Dothideomycetes</taxon>
        <taxon>Pleosporomycetidae</taxon>
        <taxon>Pleosporales</taxon>
        <taxon>Delitschiaceae</taxon>
        <taxon>Delitschia</taxon>
    </lineage>
</organism>
<feature type="compositionally biased region" description="Acidic residues" evidence="10">
    <location>
        <begin position="1296"/>
        <end position="1313"/>
    </location>
</feature>
<feature type="compositionally biased region" description="Polar residues" evidence="10">
    <location>
        <begin position="207"/>
        <end position="217"/>
    </location>
</feature>
<dbReference type="Gene3D" id="3.30.200.20">
    <property type="entry name" value="Phosphorylase Kinase, domain 1"/>
    <property type="match status" value="1"/>
</dbReference>
<evidence type="ECO:0000256" key="5">
    <source>
        <dbReference type="ARBA" id="ARBA00022777"/>
    </source>
</evidence>
<dbReference type="Pfam" id="PF00069">
    <property type="entry name" value="Pkinase"/>
    <property type="match status" value="2"/>
</dbReference>
<gene>
    <name evidence="12" type="ORF">GQ43DRAFT_373815</name>
</gene>
<feature type="compositionally biased region" description="Basic and acidic residues" evidence="10">
    <location>
        <begin position="1263"/>
        <end position="1288"/>
    </location>
</feature>
<dbReference type="PANTHER" id="PTHR43895:SF152">
    <property type="entry name" value="SERINE_THREONINE-PROTEIN KINASE TOS3"/>
    <property type="match status" value="1"/>
</dbReference>
<evidence type="ECO:0000256" key="10">
    <source>
        <dbReference type="SAM" id="MobiDB-lite"/>
    </source>
</evidence>
<sequence>MNDDHKAGQAARTTQLWDEADSTPRSEVPSALDSSTLDTHTGTSQSGSQNPDHGYFSPRPLRLYSTRLPTQLPNSTDPSPTTGLDASTSSVPSPSRVPAEQAHAPAHQIDRPVLQRDPSSTPSVATVRAFSTDPIHPFSTPSGHQRDGPHYPNQSYAALQSQHYPPAYPSHILRARSSHPSHYSSHSVSHFSTFGPPHEHRDIMDSGSRTVGNSPASSPGLFSPSTPPLRHTQRTPDEQGYYSSPYLHHTHRQIPKETHVADIDVDPISGRKIINQYEVIDELGRGVHGKVKLGRNLETGVYVAIKIVDRYSKRRRLGKNTSHADKIKKEIAILKKARHPNIVSLLEVIDDPTRKKVYIVLEHVELGEVKWRTPGTKEVVLVEWRRYQREAEGLLDDEGAALEDERIIALAHATLERQQQRRLRDRHNQPSDLPGISSWSFEHGGDSGDEMSDNGRSSRASAARPGDLSQSLTSSGRLPGHDGYLQDNMNTAFRSSTPTAGGPSQAELDSMFTGLEGTMYGPYDNDSVRGRTPSLTGSSSSHPADLDEFDKIPEHFHYVPLMTIAAAREAFRDTVLGLEYLHFQGVIHRDIKPANLLQTKERRIKISDFGVSYLGRQSSEPGAGDASESDAQEPDEAIELAKTVGTPAFYAPELCHTDIDEDTPRVSGQIDVWALGVTLYCLIFGRVPFHDNNTFVLMKLISDTEVHIPHYRLKAVEEKSSSRPTSHGRLYPHMNTDRRAPHTLEYEEVDHNLRDLLERLLIKDPENRISIGDIKRHPWLLEGIPNTSQWIEETDPMHGDKANKIEVSKDDVEKAVVPITLIDRVRSGVRKTLDTVLRIGTRGGSRRRAQSSATTPDQQNQPLSSVSSSSTISQESRRPSLAINQSIFEALRLSREPEHPLSQSVTASPEPKERPQYFERTPSRSGSPARSESAENPGPLTASMRPLALERAHSTMSASTMSSAASVRTIRQSDVGGSDQVFSPPIPPALPGTPTALDTPGGSSLGGIFGGVPRRLVNSMRSRERLLKTPPGHIRTKSIDRLVIGDDDPHGGPSIALSNTLAAGHVDQPDVLKDLSSSVGHGSTSRDSYFGDSLERSMSRQSSISSASSRYNRTRAAYDGGEVPLPHGGNAYPFPPLSREPSKDKFNQAKDELLRNRGREEKPHLSTLQPPVSSHAQAACPLSPDDHTHYERQKLDDLFRQEHPSQYPPDSSSISYPTGVDFARARALASSSSDDHFSPSMTPSTSNPSIPSVISANSSVAPDDGHAKDYLQEHAPSEARDHPARDVVLEDFTGYDGDDPVESDEDDDSEDDFIVMTKKKSNVPVNTRTGSISNPELPRDHIRRDILSGRRRSTRSGSNGTVKKIRSSEDSGIEDFRERSPEN</sequence>
<reference evidence="12" key="1">
    <citation type="journal article" date="2020" name="Stud. Mycol.">
        <title>101 Dothideomycetes genomes: a test case for predicting lifestyles and emergence of pathogens.</title>
        <authorList>
            <person name="Haridas S."/>
            <person name="Albert R."/>
            <person name="Binder M."/>
            <person name="Bloem J."/>
            <person name="Labutti K."/>
            <person name="Salamov A."/>
            <person name="Andreopoulos B."/>
            <person name="Baker S."/>
            <person name="Barry K."/>
            <person name="Bills G."/>
            <person name="Bluhm B."/>
            <person name="Cannon C."/>
            <person name="Castanera R."/>
            <person name="Culley D."/>
            <person name="Daum C."/>
            <person name="Ezra D."/>
            <person name="Gonzalez J."/>
            <person name="Henrissat B."/>
            <person name="Kuo A."/>
            <person name="Liang C."/>
            <person name="Lipzen A."/>
            <person name="Lutzoni F."/>
            <person name="Magnuson J."/>
            <person name="Mondo S."/>
            <person name="Nolan M."/>
            <person name="Ohm R."/>
            <person name="Pangilinan J."/>
            <person name="Park H.-J."/>
            <person name="Ramirez L."/>
            <person name="Alfaro M."/>
            <person name="Sun H."/>
            <person name="Tritt A."/>
            <person name="Yoshinaga Y."/>
            <person name="Zwiers L.-H."/>
            <person name="Turgeon B."/>
            <person name="Goodwin S."/>
            <person name="Spatafora J."/>
            <person name="Crous P."/>
            <person name="Grigoriev I."/>
        </authorList>
    </citation>
    <scope>NUCLEOTIDE SEQUENCE</scope>
    <source>
        <strain evidence="12">ATCC 74209</strain>
    </source>
</reference>
<feature type="compositionally biased region" description="Low complexity" evidence="10">
    <location>
        <begin position="1099"/>
        <end position="1111"/>
    </location>
</feature>
<evidence type="ECO:0000256" key="7">
    <source>
        <dbReference type="ARBA" id="ARBA00047899"/>
    </source>
</evidence>
<feature type="compositionally biased region" description="Polar residues" evidence="10">
    <location>
        <begin position="487"/>
        <end position="499"/>
    </location>
</feature>
<evidence type="ECO:0000313" key="13">
    <source>
        <dbReference type="Proteomes" id="UP000799536"/>
    </source>
</evidence>
<evidence type="ECO:0000259" key="11">
    <source>
        <dbReference type="PROSITE" id="PS50011"/>
    </source>
</evidence>
<feature type="region of interest" description="Disordered" evidence="10">
    <location>
        <begin position="522"/>
        <end position="544"/>
    </location>
</feature>
<evidence type="ECO:0000256" key="4">
    <source>
        <dbReference type="ARBA" id="ARBA00022741"/>
    </source>
</evidence>
<feature type="region of interest" description="Disordered" evidence="10">
    <location>
        <begin position="1231"/>
        <end position="1383"/>
    </location>
</feature>
<feature type="region of interest" description="Disordered" evidence="10">
    <location>
        <begin position="177"/>
        <end position="237"/>
    </location>
</feature>
<dbReference type="Proteomes" id="UP000799536">
    <property type="component" value="Unassembled WGS sequence"/>
</dbReference>
<feature type="region of interest" description="Disordered" evidence="10">
    <location>
        <begin position="894"/>
        <end position="942"/>
    </location>
</feature>
<dbReference type="InterPro" id="IPR017441">
    <property type="entry name" value="Protein_kinase_ATP_BS"/>
</dbReference>
<feature type="domain" description="Protein kinase" evidence="11">
    <location>
        <begin position="277"/>
        <end position="780"/>
    </location>
</feature>
<accession>A0A9P4MUT5</accession>
<dbReference type="EC" id="2.7.11.1" evidence="1"/>
<feature type="region of interest" description="Disordered" evidence="10">
    <location>
        <begin position="717"/>
        <end position="736"/>
    </location>
</feature>
<dbReference type="GO" id="GO:0007165">
    <property type="term" value="P:signal transduction"/>
    <property type="evidence" value="ECO:0007669"/>
    <property type="project" value="TreeGrafter"/>
</dbReference>
<dbReference type="FunFam" id="1.10.510.10:FF:000614">
    <property type="entry name" value="Serine/threonine protein kinase, putative"/>
    <property type="match status" value="1"/>
</dbReference>
<feature type="binding site" evidence="9">
    <location>
        <position position="306"/>
    </location>
    <ligand>
        <name>ATP</name>
        <dbReference type="ChEBI" id="CHEBI:30616"/>
    </ligand>
</feature>
<evidence type="ECO:0000256" key="6">
    <source>
        <dbReference type="ARBA" id="ARBA00022840"/>
    </source>
</evidence>
<feature type="compositionally biased region" description="Basic and acidic residues" evidence="10">
    <location>
        <begin position="1337"/>
        <end position="1348"/>
    </location>
</feature>
<feature type="compositionally biased region" description="Low complexity" evidence="10">
    <location>
        <begin position="87"/>
        <end position="98"/>
    </location>
</feature>
<evidence type="ECO:0000256" key="8">
    <source>
        <dbReference type="ARBA" id="ARBA00048679"/>
    </source>
</evidence>
<evidence type="ECO:0000256" key="9">
    <source>
        <dbReference type="PROSITE-ProRule" id="PRU10141"/>
    </source>
</evidence>
<dbReference type="EMBL" id="ML994022">
    <property type="protein sequence ID" value="KAF2200453.1"/>
    <property type="molecule type" value="Genomic_DNA"/>
</dbReference>
<dbReference type="PROSITE" id="PS50011">
    <property type="entry name" value="PROTEIN_KINASE_DOM"/>
    <property type="match status" value="1"/>
</dbReference>
<feature type="compositionally biased region" description="Basic and acidic residues" evidence="10">
    <location>
        <begin position="1140"/>
        <end position="1164"/>
    </location>
</feature>
<dbReference type="OrthoDB" id="68483at2759"/>
<dbReference type="FunFam" id="3.30.200.20:FF:000206">
    <property type="entry name" value="Serine/threonine-protein kinase Ssp1"/>
    <property type="match status" value="1"/>
</dbReference>